<feature type="region of interest" description="Disordered" evidence="2">
    <location>
        <begin position="313"/>
        <end position="332"/>
    </location>
</feature>
<dbReference type="SMART" id="SM00327">
    <property type="entry name" value="VWA"/>
    <property type="match status" value="1"/>
</dbReference>
<protein>
    <submittedName>
        <fullName evidence="4">Nitric oxide reductase activation protein</fullName>
    </submittedName>
</protein>
<reference evidence="4 5" key="1">
    <citation type="submission" date="2019-08" db="EMBL/GenBank/DDBJ databases">
        <title>Pelomicrobium methylotrophicum gen. nov., sp. nov. a moderately thermophilic, facultatively anaerobic, lithoautotrophic and methylotrophic bacterium isolated from a terrestrial mud volcano.</title>
        <authorList>
            <person name="Slobodkina G.B."/>
            <person name="Merkel A.Y."/>
            <person name="Slobodkin A.I."/>
        </authorList>
    </citation>
    <scope>NUCLEOTIDE SEQUENCE [LARGE SCALE GENOMIC DNA]</scope>
    <source>
        <strain evidence="4 5">SM250</strain>
    </source>
</reference>
<evidence type="ECO:0000256" key="1">
    <source>
        <dbReference type="SAM" id="Coils"/>
    </source>
</evidence>
<dbReference type="InParanoid" id="A0A5C7EJF4"/>
<feature type="coiled-coil region" evidence="1">
    <location>
        <begin position="448"/>
        <end position="475"/>
    </location>
</feature>
<keyword evidence="1" id="KW-0175">Coiled coil</keyword>
<dbReference type="RefSeq" id="WP_147800491.1">
    <property type="nucleotide sequence ID" value="NZ_VPFL01000017.1"/>
</dbReference>
<dbReference type="PANTHER" id="PTHR41248:SF1">
    <property type="entry name" value="NORD PROTEIN"/>
    <property type="match status" value="1"/>
</dbReference>
<dbReference type="CDD" id="cd01454">
    <property type="entry name" value="vWA_norD_type"/>
    <property type="match status" value="1"/>
</dbReference>
<accession>A0A5C7EJF4</accession>
<dbReference type="OrthoDB" id="9758211at2"/>
<dbReference type="EMBL" id="VPFL01000017">
    <property type="protein sequence ID" value="TXF11099.1"/>
    <property type="molecule type" value="Genomic_DNA"/>
</dbReference>
<sequence>MSSSPPSSEPLPAADLEEHLDELLNPVLSSRRTAAGIAQALASLPRERQRFVLHWVAVVAKSNAELAYQFAALAPQALEWLGEAGLKEWLLGAMDVYDKQGLYPASATLKALPSFAERYRCRDRGVQLEQVASVLELFLCGLSGRRLKIEPAEVAYTDTETVYLPPVIALFPSRAQNFQVYKATVAHLWAQTRFGTFHLPREAYPTTEASLALLNALEAVRLGACIARSLPGLGRDLEALRAERPMPPAPGIQRLLEPGATVADSLAVLETAAAWLHDPGWCYLGRLCPEQAIAVREARLYREREALQRALGRLAAEQAPPRSPGNRPEAPRWDVRVEDQGERFHVQVELDGQPVKAPSEVRDLIQSIVQDLGELPPEYLVPAGEAETSQRTPPASDRDDQAAGAMREQGVYLYDEWDFRRQHYRRDWCALRELDVHPATPAFVQATLEKYRHQVAQLRRVFEALRQEHRRLRKEPFGDDVDFDALVESFVDLRQGLELPERLFVEHRRADRHLAALFIVDMSGSTKGWINDAEREALVMLCEALEVLGDRYAIYGFSGITRKRCEFYRIKRFDEPYDELVQSRIGGILPLDYTRMGPALRHASRLLAAVEARTKLLVTLSDGKPDDYSDEYRGEYGIEDTRQALLEAKRLGIHPYCITIDREARDYLPRMYGEVNYTVVDSVAKLPLKVADIYRRLTC</sequence>
<proteinExistence type="predicted"/>
<comment type="caution">
    <text evidence="4">The sequence shown here is derived from an EMBL/GenBank/DDBJ whole genome shotgun (WGS) entry which is preliminary data.</text>
</comment>
<dbReference type="InterPro" id="IPR036465">
    <property type="entry name" value="vWFA_dom_sf"/>
</dbReference>
<dbReference type="AlphaFoldDB" id="A0A5C7EJF4"/>
<evidence type="ECO:0000313" key="4">
    <source>
        <dbReference type="EMBL" id="TXF11099.1"/>
    </source>
</evidence>
<gene>
    <name evidence="4" type="ORF">FR698_12280</name>
</gene>
<dbReference type="InterPro" id="IPR051928">
    <property type="entry name" value="NorD/CobT"/>
</dbReference>
<evidence type="ECO:0000259" key="3">
    <source>
        <dbReference type="PROSITE" id="PS50234"/>
    </source>
</evidence>
<feature type="region of interest" description="Disordered" evidence="2">
    <location>
        <begin position="384"/>
        <end position="403"/>
    </location>
</feature>
<dbReference type="SUPFAM" id="SSF53300">
    <property type="entry name" value="vWA-like"/>
    <property type="match status" value="1"/>
</dbReference>
<dbReference type="Gene3D" id="3.40.50.410">
    <property type="entry name" value="von Willebrand factor, type A domain"/>
    <property type="match status" value="1"/>
</dbReference>
<dbReference type="Proteomes" id="UP000321201">
    <property type="component" value="Unassembled WGS sequence"/>
</dbReference>
<dbReference type="PANTHER" id="PTHR41248">
    <property type="entry name" value="NORD PROTEIN"/>
    <property type="match status" value="1"/>
</dbReference>
<keyword evidence="5" id="KW-1185">Reference proteome</keyword>
<evidence type="ECO:0000313" key="5">
    <source>
        <dbReference type="Proteomes" id="UP000321201"/>
    </source>
</evidence>
<organism evidence="4 5">
    <name type="scientific">Pelomicrobium methylotrophicum</name>
    <dbReference type="NCBI Taxonomy" id="2602750"/>
    <lineage>
        <taxon>Bacteria</taxon>
        <taxon>Pseudomonadati</taxon>
        <taxon>Pseudomonadota</taxon>
        <taxon>Hydrogenophilia</taxon>
        <taxon>Hydrogenophilia incertae sedis</taxon>
        <taxon>Pelomicrobium</taxon>
    </lineage>
</organism>
<evidence type="ECO:0000256" key="2">
    <source>
        <dbReference type="SAM" id="MobiDB-lite"/>
    </source>
</evidence>
<dbReference type="InterPro" id="IPR002035">
    <property type="entry name" value="VWF_A"/>
</dbReference>
<name>A0A5C7EJF4_9PROT</name>
<feature type="domain" description="VWFA" evidence="3">
    <location>
        <begin position="515"/>
        <end position="697"/>
    </location>
</feature>
<dbReference type="PROSITE" id="PS50234">
    <property type="entry name" value="VWFA"/>
    <property type="match status" value="1"/>
</dbReference>